<dbReference type="AlphaFoldDB" id="A0A0D2GZC0"/>
<accession>A0A0D2GZC0</accession>
<gene>
    <name evidence="2" type="ORF">Z517_07652</name>
</gene>
<dbReference type="OrthoDB" id="10283226at2759"/>
<evidence type="ECO:0000256" key="1">
    <source>
        <dbReference type="SAM" id="MobiDB-lite"/>
    </source>
</evidence>
<reference evidence="2 3" key="1">
    <citation type="submission" date="2015-01" db="EMBL/GenBank/DDBJ databases">
        <title>The Genome Sequence of Fonsecaea pedrosoi CBS 271.37.</title>
        <authorList>
            <consortium name="The Broad Institute Genomics Platform"/>
            <person name="Cuomo C."/>
            <person name="de Hoog S."/>
            <person name="Gorbushina A."/>
            <person name="Stielow B."/>
            <person name="Teixiera M."/>
            <person name="Abouelleil A."/>
            <person name="Chapman S.B."/>
            <person name="Priest M."/>
            <person name="Young S.K."/>
            <person name="Wortman J."/>
            <person name="Nusbaum C."/>
            <person name="Birren B."/>
        </authorList>
    </citation>
    <scope>NUCLEOTIDE SEQUENCE [LARGE SCALE GENOMIC DNA]</scope>
    <source>
        <strain evidence="2 3">CBS 271.37</strain>
    </source>
</reference>
<name>A0A0D2GZC0_9EURO</name>
<feature type="region of interest" description="Disordered" evidence="1">
    <location>
        <begin position="416"/>
        <end position="435"/>
    </location>
</feature>
<dbReference type="RefSeq" id="XP_013281627.1">
    <property type="nucleotide sequence ID" value="XM_013426173.1"/>
</dbReference>
<keyword evidence="3" id="KW-1185">Reference proteome</keyword>
<dbReference type="EMBL" id="KN846973">
    <property type="protein sequence ID" value="KIW77819.1"/>
    <property type="molecule type" value="Genomic_DNA"/>
</dbReference>
<protein>
    <submittedName>
        <fullName evidence="2">Unplaced genomic scaffold supercont1.5, whole genome shotgun sequence</fullName>
    </submittedName>
</protein>
<proteinExistence type="predicted"/>
<evidence type="ECO:0000313" key="2">
    <source>
        <dbReference type="EMBL" id="KIW77819.1"/>
    </source>
</evidence>
<dbReference type="VEuPathDB" id="FungiDB:Z517_07652"/>
<dbReference type="Proteomes" id="UP000053029">
    <property type="component" value="Unassembled WGS sequence"/>
</dbReference>
<evidence type="ECO:0000313" key="3">
    <source>
        <dbReference type="Proteomes" id="UP000053029"/>
    </source>
</evidence>
<dbReference type="GeneID" id="25307142"/>
<dbReference type="HOGENOM" id="CLU_630110_0_0_1"/>
<organism evidence="2 3">
    <name type="scientific">Fonsecaea pedrosoi CBS 271.37</name>
    <dbReference type="NCBI Taxonomy" id="1442368"/>
    <lineage>
        <taxon>Eukaryota</taxon>
        <taxon>Fungi</taxon>
        <taxon>Dikarya</taxon>
        <taxon>Ascomycota</taxon>
        <taxon>Pezizomycotina</taxon>
        <taxon>Eurotiomycetes</taxon>
        <taxon>Chaetothyriomycetidae</taxon>
        <taxon>Chaetothyriales</taxon>
        <taxon>Herpotrichiellaceae</taxon>
        <taxon>Fonsecaea</taxon>
    </lineage>
</organism>
<sequence length="435" mass="48818">MNGFSITQIATVPHAAHQAIWRVGEQAPRQVPTVIYDDSNQRHPIALKLIPDEENEVSIPLQISAQITVPPGVHRYYLRGSSIKDDRRPPVIPDPGETHSYPITSRQFQLDGGATGGETKLDTTFLYGKMDKVHFPFKATGLWIWDLYEVGPPTLVVARCQVPLEIYFFLGDPSFHIAKPSALSPDKESIPAHVFELIELTIPEYGDIASTTLSPEDVKIVLVAHVVQQLWDFAGSGLTYDSLEGAPSYLRGSVFFLGSMLSKYHPSCNCFDLGAFVNYAFKSFGRRTDLQTGREIDFFETRTCEVRPWGFIKPSVLIGTNAPCNNPFYAAFDQSRLVETDQWRTDFSCHCFCLWRQGGQEKVIDICLVQAIANTNRADPLWVHDNIQWDDHGNLVSLQDATFSFAEYWNMRDHPEVGADQVPVPQGEESFSSIS</sequence>